<reference evidence="2 3" key="1">
    <citation type="journal article" date="2008" name="Int. J. Syst. Evol. Microbiol.">
        <title>Description of Roseateles aquatilis sp. nov. and Roseateles terrae sp. nov., in the class Betaproteobacteria, and emended description of the genus Roseateles.</title>
        <authorList>
            <person name="Gomila M."/>
            <person name="Bowien B."/>
            <person name="Falsen E."/>
            <person name="Moore E.R."/>
            <person name="Lalucat J."/>
        </authorList>
    </citation>
    <scope>NUCLEOTIDE SEQUENCE [LARGE SCALE GENOMIC DNA]</scope>
    <source>
        <strain evidence="2 3">CCUG 48205</strain>
    </source>
</reference>
<dbReference type="InterPro" id="IPR011972">
    <property type="entry name" value="CHP02285"/>
</dbReference>
<accession>A0A246IY67</accession>
<dbReference type="AlphaFoldDB" id="A0A246IY67"/>
<keyword evidence="1" id="KW-0732">Signal</keyword>
<evidence type="ECO:0008006" key="4">
    <source>
        <dbReference type="Google" id="ProtNLM"/>
    </source>
</evidence>
<dbReference type="EMBL" id="NIOF01000014">
    <property type="protein sequence ID" value="OWQ85141.1"/>
    <property type="molecule type" value="Genomic_DNA"/>
</dbReference>
<evidence type="ECO:0000313" key="3">
    <source>
        <dbReference type="Proteomes" id="UP000197468"/>
    </source>
</evidence>
<proteinExistence type="predicted"/>
<name>A0A246IY67_9BURK</name>
<feature type="signal peptide" evidence="1">
    <location>
        <begin position="1"/>
        <end position="50"/>
    </location>
</feature>
<feature type="chain" id="PRO_5013258664" description="Solute-binding protein family 3/N-terminal domain-containing protein" evidence="1">
    <location>
        <begin position="51"/>
        <end position="322"/>
    </location>
</feature>
<organism evidence="2 3">
    <name type="scientific">Roseateles aquatilis</name>
    <dbReference type="NCBI Taxonomy" id="431061"/>
    <lineage>
        <taxon>Bacteria</taxon>
        <taxon>Pseudomonadati</taxon>
        <taxon>Pseudomonadota</taxon>
        <taxon>Betaproteobacteria</taxon>
        <taxon>Burkholderiales</taxon>
        <taxon>Sphaerotilaceae</taxon>
        <taxon>Roseateles</taxon>
    </lineage>
</organism>
<gene>
    <name evidence="2" type="ORF">CDN99_23355</name>
</gene>
<dbReference type="NCBIfam" id="TIGR02285">
    <property type="entry name" value="TIGR02285 family protein"/>
    <property type="match status" value="1"/>
</dbReference>
<evidence type="ECO:0000313" key="2">
    <source>
        <dbReference type="EMBL" id="OWQ85141.1"/>
    </source>
</evidence>
<evidence type="ECO:0000256" key="1">
    <source>
        <dbReference type="SAM" id="SignalP"/>
    </source>
</evidence>
<dbReference type="Proteomes" id="UP000197468">
    <property type="component" value="Unassembled WGS sequence"/>
</dbReference>
<comment type="caution">
    <text evidence="2">The sequence shown here is derived from an EMBL/GenBank/DDBJ whole genome shotgun (WGS) entry which is preliminary data.</text>
</comment>
<protein>
    <recommendedName>
        <fullName evidence="4">Solute-binding protein family 3/N-terminal domain-containing protein</fullName>
    </recommendedName>
</protein>
<sequence length="322" mass="34885">MPPAMKNRAAGSRIATPFMLAAVKSPAPIRAQLFALLSLAAALASPATRAQPADPALPAVTKITWLASDHAPQLAASDASGVTSRITAYLARYWPKVRHEVVLANAKRSWQMIENGDEVCRANLVRTPEREKSAYFTNTQLTPPPQLIVRRDRLARLPRNAAGEVQLPRLLADTRLRGALIDGRSYGPALDEMLAARPAGSAVAMYAPRDFGARVLQMVSLDRADYSIDLDMALIMSGNPKDLVSVPIQGASELVMAGIACPRTPWGLAAIRGIDTAFGRPEGAASLRAGLMRWLTPETRAHYAARFDAFYKERSKPSRIDP</sequence>
<keyword evidence="3" id="KW-1185">Reference proteome</keyword>